<evidence type="ECO:0000313" key="2">
    <source>
        <dbReference type="Proteomes" id="UP000004430"/>
    </source>
</evidence>
<dbReference type="EMBL" id="AAOS02000040">
    <property type="protein sequence ID" value="EDR30525.1"/>
    <property type="molecule type" value="Genomic_DNA"/>
</dbReference>
<name>A0AAV3AUU2_YERPE</name>
<dbReference type="AlphaFoldDB" id="A0AAV3AUU2"/>
<proteinExistence type="predicted"/>
<reference evidence="1 2" key="1">
    <citation type="submission" date="2008-01" db="EMBL/GenBank/DDBJ databases">
        <title>Yersinia pestis Strain IP275 project at JCVI/TIGR.</title>
        <authorList>
            <person name="Ravel J."/>
            <person name="Eppinger M."/>
            <person name="Fricke W.F."/>
            <person name="Rosovitz M."/>
            <person name="Lindler L.E."/>
            <person name="Bearden S."/>
            <person name="Shriefer M."/>
        </authorList>
    </citation>
    <scope>NUCLEOTIDE SEQUENCE [LARGE SCALE GENOMIC DNA]</scope>
    <source>
        <strain evidence="1 2">IP275</strain>
    </source>
</reference>
<protein>
    <submittedName>
        <fullName evidence="1">Uncharacterized protein</fullName>
    </submittedName>
</protein>
<dbReference type="Proteomes" id="UP000004430">
    <property type="component" value="Unassembled WGS sequence"/>
</dbReference>
<sequence>MKEMKDGAYRRKKLGGGVGKLMKTGSVLIIYSRFLRP</sequence>
<accession>A0AAV3AUU2</accession>
<reference evidence="1 2" key="2">
    <citation type="submission" date="2010-03" db="EMBL/GenBank/DDBJ databases">
        <authorList>
            <person name="Payne S.H."/>
            <person name="Sutton G.G."/>
        </authorList>
    </citation>
    <scope>NUCLEOTIDE SEQUENCE [LARGE SCALE GENOMIC DNA]</scope>
    <source>
        <strain evidence="1 2">IP275</strain>
    </source>
</reference>
<evidence type="ECO:0000313" key="1">
    <source>
        <dbReference type="EMBL" id="EDR30525.1"/>
    </source>
</evidence>
<comment type="caution">
    <text evidence="1">The sequence shown here is derived from an EMBL/GenBank/DDBJ whole genome shotgun (WGS) entry which is preliminary data.</text>
</comment>
<gene>
    <name evidence="1" type="ORF">YPIP275_1775</name>
</gene>
<organism evidence="1 2">
    <name type="scientific">Yersinia pestis biovar Orientalis str. IP275</name>
    <dbReference type="NCBI Taxonomy" id="373665"/>
    <lineage>
        <taxon>Bacteria</taxon>
        <taxon>Pseudomonadati</taxon>
        <taxon>Pseudomonadota</taxon>
        <taxon>Gammaproteobacteria</taxon>
        <taxon>Enterobacterales</taxon>
        <taxon>Yersiniaceae</taxon>
        <taxon>Yersinia</taxon>
    </lineage>
</organism>